<dbReference type="EMBL" id="JACOGF010000015">
    <property type="protein sequence ID" value="MBC3920318.1"/>
    <property type="molecule type" value="Genomic_DNA"/>
</dbReference>
<name>A0ABR6ZXE2_9BURK</name>
<reference evidence="2 3" key="1">
    <citation type="submission" date="2020-08" db="EMBL/GenBank/DDBJ databases">
        <title>Novel species isolated from subtropical streams in China.</title>
        <authorList>
            <person name="Lu H."/>
        </authorList>
    </citation>
    <scope>NUCLEOTIDE SEQUENCE [LARGE SCALE GENOMIC DNA]</scope>
    <source>
        <strain evidence="2 3">CY18W</strain>
    </source>
</reference>
<proteinExistence type="predicted"/>
<evidence type="ECO:0000313" key="3">
    <source>
        <dbReference type="Proteomes" id="UP000650424"/>
    </source>
</evidence>
<evidence type="ECO:0000259" key="1">
    <source>
        <dbReference type="Pfam" id="PF13924"/>
    </source>
</evidence>
<evidence type="ECO:0000313" key="2">
    <source>
        <dbReference type="EMBL" id="MBC3920318.1"/>
    </source>
</evidence>
<sequence length="187" mass="20765">MNTLLRSLASFRSLILICVTCIASLTFISLPASAMMQQDIDLNEQAQKRLTGTWTLTGAPEIRADGSHGETFGANPRGLLIIDDTGRYSLQIYKAERTRFANGDKRKGTETEFRAASLDTSAHYGRCFIDVERNVLIFRIEHASFPNWDGSEQARQFELKGDTLSYRVPAGASGNGTTAISIWKKIR</sequence>
<dbReference type="RefSeq" id="WP_186949754.1">
    <property type="nucleotide sequence ID" value="NZ_JACOGF010000015.1"/>
</dbReference>
<accession>A0ABR6ZXE2</accession>
<dbReference type="InterPro" id="IPR024311">
    <property type="entry name" value="Lipocalin-like"/>
</dbReference>
<protein>
    <submittedName>
        <fullName evidence="2">Lipocalin-like domain-containing protein</fullName>
    </submittedName>
</protein>
<keyword evidence="3" id="KW-1185">Reference proteome</keyword>
<comment type="caution">
    <text evidence="2">The sequence shown here is derived from an EMBL/GenBank/DDBJ whole genome shotgun (WGS) entry which is preliminary data.</text>
</comment>
<organism evidence="2 3">
    <name type="scientific">Undibacterium hunanense</name>
    <dbReference type="NCBI Taxonomy" id="2762292"/>
    <lineage>
        <taxon>Bacteria</taxon>
        <taxon>Pseudomonadati</taxon>
        <taxon>Pseudomonadota</taxon>
        <taxon>Betaproteobacteria</taxon>
        <taxon>Burkholderiales</taxon>
        <taxon>Oxalobacteraceae</taxon>
        <taxon>Undibacterium</taxon>
    </lineage>
</organism>
<dbReference type="Pfam" id="PF13924">
    <property type="entry name" value="Lipocalin_5"/>
    <property type="match status" value="1"/>
</dbReference>
<gene>
    <name evidence="2" type="ORF">H8L32_22835</name>
</gene>
<feature type="domain" description="Lipocalin-like" evidence="1">
    <location>
        <begin position="52"/>
        <end position="186"/>
    </location>
</feature>
<dbReference type="Proteomes" id="UP000650424">
    <property type="component" value="Unassembled WGS sequence"/>
</dbReference>